<comment type="caution">
    <text evidence="11">The sequence shown here is derived from an EMBL/GenBank/DDBJ whole genome shotgun (WGS) entry which is preliminary data.</text>
</comment>
<gene>
    <name evidence="11" type="ORF">HNQ99_002505</name>
</gene>
<dbReference type="Gene3D" id="1.10.540.10">
    <property type="entry name" value="Acyl-CoA dehydrogenase/oxidase, N-terminal domain"/>
    <property type="match status" value="1"/>
</dbReference>
<accession>A0A840HW51</accession>
<dbReference type="InterPro" id="IPR037069">
    <property type="entry name" value="AcylCoA_DH/ox_N_sf"/>
</dbReference>
<dbReference type="InterPro" id="IPR036250">
    <property type="entry name" value="AcylCo_DH-like_C"/>
</dbReference>
<evidence type="ECO:0000256" key="7">
    <source>
        <dbReference type="RuleBase" id="RU362125"/>
    </source>
</evidence>
<dbReference type="PANTHER" id="PTHR48083:SF13">
    <property type="entry name" value="ACYL-COA DEHYDROGENASE FAMILY MEMBER 11"/>
    <property type="match status" value="1"/>
</dbReference>
<evidence type="ECO:0000256" key="4">
    <source>
        <dbReference type="ARBA" id="ARBA00022630"/>
    </source>
</evidence>
<dbReference type="InterPro" id="IPR046373">
    <property type="entry name" value="Acyl-CoA_Oxase/DH_mid-dom_sf"/>
</dbReference>
<comment type="cofactor">
    <cofactor evidence="1 7">
        <name>FAD</name>
        <dbReference type="ChEBI" id="CHEBI:57692"/>
    </cofactor>
</comment>
<dbReference type="EC" id="1.3.8.7" evidence="11"/>
<evidence type="ECO:0000259" key="8">
    <source>
        <dbReference type="Pfam" id="PF00441"/>
    </source>
</evidence>
<dbReference type="GO" id="GO:0033539">
    <property type="term" value="P:fatty acid beta-oxidation using acyl-CoA dehydrogenase"/>
    <property type="evidence" value="ECO:0007669"/>
    <property type="project" value="TreeGrafter"/>
</dbReference>
<evidence type="ECO:0000259" key="9">
    <source>
        <dbReference type="Pfam" id="PF02770"/>
    </source>
</evidence>
<keyword evidence="5 7" id="KW-0274">FAD</keyword>
<dbReference type="PANTHER" id="PTHR48083">
    <property type="entry name" value="MEDIUM-CHAIN SPECIFIC ACYL-COA DEHYDROGENASE, MITOCHONDRIAL-RELATED"/>
    <property type="match status" value="1"/>
</dbReference>
<evidence type="ECO:0000256" key="6">
    <source>
        <dbReference type="ARBA" id="ARBA00023002"/>
    </source>
</evidence>
<evidence type="ECO:0000259" key="10">
    <source>
        <dbReference type="Pfam" id="PF02771"/>
    </source>
</evidence>
<proteinExistence type="inferred from homology"/>
<dbReference type="GO" id="GO:0070991">
    <property type="term" value="F:medium-chain fatty acyl-CoA dehydrogenase activity"/>
    <property type="evidence" value="ECO:0007669"/>
    <property type="project" value="UniProtKB-EC"/>
</dbReference>
<dbReference type="SUPFAM" id="SSF56645">
    <property type="entry name" value="Acyl-CoA dehydrogenase NM domain-like"/>
    <property type="match status" value="1"/>
</dbReference>
<organism evidence="11 12">
    <name type="scientific">Rhizorhapis suberifaciens</name>
    <name type="common">corky root of lettuce</name>
    <dbReference type="NCBI Taxonomy" id="13656"/>
    <lineage>
        <taxon>Bacteria</taxon>
        <taxon>Pseudomonadati</taxon>
        <taxon>Pseudomonadota</taxon>
        <taxon>Alphaproteobacteria</taxon>
        <taxon>Sphingomonadales</taxon>
        <taxon>Sphingomonadaceae</taxon>
        <taxon>Rhizorhapis</taxon>
    </lineage>
</organism>
<evidence type="ECO:0000256" key="3">
    <source>
        <dbReference type="ARBA" id="ARBA00011738"/>
    </source>
</evidence>
<dbReference type="RefSeq" id="WP_184475953.1">
    <property type="nucleotide sequence ID" value="NZ_JACHOV010000009.1"/>
</dbReference>
<dbReference type="SUPFAM" id="SSF47203">
    <property type="entry name" value="Acyl-CoA dehydrogenase C-terminal domain-like"/>
    <property type="match status" value="1"/>
</dbReference>
<dbReference type="AlphaFoldDB" id="A0A840HW51"/>
<keyword evidence="12" id="KW-1185">Reference proteome</keyword>
<evidence type="ECO:0000313" key="11">
    <source>
        <dbReference type="EMBL" id="MBB4642183.1"/>
    </source>
</evidence>
<reference evidence="11 12" key="1">
    <citation type="submission" date="2020-08" db="EMBL/GenBank/DDBJ databases">
        <title>Genomic Encyclopedia of Type Strains, Phase IV (KMG-IV): sequencing the most valuable type-strain genomes for metagenomic binning, comparative biology and taxonomic classification.</title>
        <authorList>
            <person name="Goeker M."/>
        </authorList>
    </citation>
    <scope>NUCLEOTIDE SEQUENCE [LARGE SCALE GENOMIC DNA]</scope>
    <source>
        <strain evidence="11 12">DSM 7465</strain>
    </source>
</reference>
<evidence type="ECO:0000256" key="2">
    <source>
        <dbReference type="ARBA" id="ARBA00009347"/>
    </source>
</evidence>
<dbReference type="Gene3D" id="1.20.140.10">
    <property type="entry name" value="Butyryl-CoA Dehydrogenase, subunit A, domain 3"/>
    <property type="match status" value="1"/>
</dbReference>
<comment type="subunit">
    <text evidence="3">Homodimer.</text>
</comment>
<name>A0A840HW51_9SPHN</name>
<evidence type="ECO:0000256" key="1">
    <source>
        <dbReference type="ARBA" id="ARBA00001974"/>
    </source>
</evidence>
<dbReference type="GO" id="GO:0050660">
    <property type="term" value="F:flavin adenine dinucleotide binding"/>
    <property type="evidence" value="ECO:0007669"/>
    <property type="project" value="InterPro"/>
</dbReference>
<dbReference type="Gene3D" id="2.40.110.10">
    <property type="entry name" value="Butyryl-CoA Dehydrogenase, subunit A, domain 2"/>
    <property type="match status" value="1"/>
</dbReference>
<keyword evidence="6 7" id="KW-0560">Oxidoreductase</keyword>
<dbReference type="InterPro" id="IPR009100">
    <property type="entry name" value="AcylCoA_DH/oxidase_NM_dom_sf"/>
</dbReference>
<dbReference type="GO" id="GO:0005737">
    <property type="term" value="C:cytoplasm"/>
    <property type="evidence" value="ECO:0007669"/>
    <property type="project" value="TreeGrafter"/>
</dbReference>
<dbReference type="InterPro" id="IPR009075">
    <property type="entry name" value="AcylCo_DH/oxidase_C"/>
</dbReference>
<comment type="similarity">
    <text evidence="2 7">Belongs to the acyl-CoA dehydrogenase family.</text>
</comment>
<dbReference type="InterPro" id="IPR006091">
    <property type="entry name" value="Acyl-CoA_Oxase/DH_mid-dom"/>
</dbReference>
<dbReference type="Pfam" id="PF02770">
    <property type="entry name" value="Acyl-CoA_dh_M"/>
    <property type="match status" value="1"/>
</dbReference>
<feature type="domain" description="Acyl-CoA dehydrogenase/oxidase C-terminal" evidence="8">
    <location>
        <begin position="240"/>
        <end position="392"/>
    </location>
</feature>
<dbReference type="Pfam" id="PF00441">
    <property type="entry name" value="Acyl-CoA_dh_1"/>
    <property type="match status" value="1"/>
</dbReference>
<feature type="domain" description="Acyl-CoA dehydrogenase/oxidase N-terminal" evidence="10">
    <location>
        <begin position="16"/>
        <end position="129"/>
    </location>
</feature>
<sequence length="428" mass="47753">MTWNFSTDPEFQKELDWIDQFVREEVEPLDLVLGAQHDIHDPRFVKIVRPLQKRVQERGLWACHLGPEMGGKGFGQLKLALINELVGRSRFGPIVFGAQAPDSGNADVLAEYGTPEQKKRYLEPLLANEIVSCFAVTEPQGGADPTMIEATAVRDGDEWVINGEKWFASSASVASFFLIMAVTDPDERPHRRTSMFIVPADLPGIEVIRNYGFYGHIPTHAHMRWTNVRVPAENLLGKRGDGFIVAQQRLGGGRMHHAMRTIALAQSALDKMCERAVSRSTKGELLGNKQLVQAQIAESWAQLRQFRLLVLETAWLADNGHSWKDLRKNVAAVKFLMPQVLHDIASRALQIHGSLGLTDQMPFTSMIMTSYHMGLADGPTEVHKVTVARELLREAQPARGPFPDYMLFERQAAAQAKFAEALEGAEAK</sequence>
<dbReference type="InterPro" id="IPR013786">
    <property type="entry name" value="AcylCoA_DH/ox_N"/>
</dbReference>
<dbReference type="EMBL" id="JACHOV010000009">
    <property type="protein sequence ID" value="MBB4642183.1"/>
    <property type="molecule type" value="Genomic_DNA"/>
</dbReference>
<dbReference type="Pfam" id="PF02771">
    <property type="entry name" value="Acyl-CoA_dh_N"/>
    <property type="match status" value="1"/>
</dbReference>
<dbReference type="Proteomes" id="UP000575068">
    <property type="component" value="Unassembled WGS sequence"/>
</dbReference>
<evidence type="ECO:0000313" key="12">
    <source>
        <dbReference type="Proteomes" id="UP000575068"/>
    </source>
</evidence>
<feature type="domain" description="Acyl-CoA oxidase/dehydrogenase middle" evidence="9">
    <location>
        <begin position="133"/>
        <end position="212"/>
    </location>
</feature>
<dbReference type="FunFam" id="2.40.110.10:FF:000002">
    <property type="entry name" value="Acyl-CoA dehydrogenase fadE12"/>
    <property type="match status" value="1"/>
</dbReference>
<keyword evidence="4 7" id="KW-0285">Flavoprotein</keyword>
<protein>
    <submittedName>
        <fullName evidence="11">Acyl-CoA dehydrogenase</fullName>
        <ecNumber evidence="11">1.3.8.7</ecNumber>
    </submittedName>
</protein>
<evidence type="ECO:0000256" key="5">
    <source>
        <dbReference type="ARBA" id="ARBA00022827"/>
    </source>
</evidence>
<dbReference type="InterPro" id="IPR050741">
    <property type="entry name" value="Acyl-CoA_dehydrogenase"/>
</dbReference>